<dbReference type="InterPro" id="IPR013103">
    <property type="entry name" value="RVT_2"/>
</dbReference>
<feature type="compositionally biased region" description="Acidic residues" evidence="3">
    <location>
        <begin position="655"/>
        <end position="668"/>
    </location>
</feature>
<feature type="compositionally biased region" description="Basic residues" evidence="3">
    <location>
        <begin position="137"/>
        <end position="150"/>
    </location>
</feature>
<dbReference type="PANTHER" id="PTHR11439">
    <property type="entry name" value="GAG-POL-RELATED RETROTRANSPOSON"/>
    <property type="match status" value="1"/>
</dbReference>
<dbReference type="Pfam" id="PF13976">
    <property type="entry name" value="gag_pre-integrs"/>
    <property type="match status" value="2"/>
</dbReference>
<keyword evidence="1" id="KW-0064">Aspartyl protease</keyword>
<feature type="region of interest" description="Disordered" evidence="3">
    <location>
        <begin position="3092"/>
        <end position="3114"/>
    </location>
</feature>
<dbReference type="InterPro" id="IPR036397">
    <property type="entry name" value="RNaseH_sf"/>
</dbReference>
<feature type="region of interest" description="Disordered" evidence="3">
    <location>
        <begin position="1349"/>
        <end position="1403"/>
    </location>
</feature>
<reference evidence="5" key="1">
    <citation type="journal article" date="2022" name="Int. J. Mol. Sci.">
        <title>Draft Genome of Tanacetum Coccineum: Genomic Comparison of Closely Related Tanacetum-Family Plants.</title>
        <authorList>
            <person name="Yamashiro T."/>
            <person name="Shiraishi A."/>
            <person name="Nakayama K."/>
            <person name="Satake H."/>
        </authorList>
    </citation>
    <scope>NUCLEOTIDE SEQUENCE</scope>
</reference>
<keyword evidence="1" id="KW-0378">Hydrolase</keyword>
<dbReference type="InterPro" id="IPR043502">
    <property type="entry name" value="DNA/RNA_pol_sf"/>
</dbReference>
<dbReference type="Gene3D" id="3.30.420.10">
    <property type="entry name" value="Ribonuclease H-like superfamily/Ribonuclease H"/>
    <property type="match status" value="1"/>
</dbReference>
<feature type="region of interest" description="Disordered" evidence="3">
    <location>
        <begin position="2863"/>
        <end position="2927"/>
    </location>
</feature>
<feature type="compositionally biased region" description="Basic and acidic residues" evidence="3">
    <location>
        <begin position="1588"/>
        <end position="1603"/>
    </location>
</feature>
<evidence type="ECO:0000313" key="5">
    <source>
        <dbReference type="EMBL" id="GJT81220.1"/>
    </source>
</evidence>
<dbReference type="Pfam" id="PF07727">
    <property type="entry name" value="RVT_2"/>
    <property type="match status" value="2"/>
</dbReference>
<feature type="domain" description="Integrase catalytic" evidence="4">
    <location>
        <begin position="456"/>
        <end position="548"/>
    </location>
</feature>
<feature type="coiled-coil region" evidence="2">
    <location>
        <begin position="3134"/>
        <end position="3161"/>
    </location>
</feature>
<feature type="region of interest" description="Disordered" evidence="3">
    <location>
        <begin position="645"/>
        <end position="707"/>
    </location>
</feature>
<evidence type="ECO:0000256" key="2">
    <source>
        <dbReference type="SAM" id="Coils"/>
    </source>
</evidence>
<feature type="region of interest" description="Disordered" evidence="3">
    <location>
        <begin position="137"/>
        <end position="156"/>
    </location>
</feature>
<feature type="region of interest" description="Disordered" evidence="3">
    <location>
        <begin position="1416"/>
        <end position="1469"/>
    </location>
</feature>
<gene>
    <name evidence="5" type="ORF">Tco_1055562</name>
</gene>
<feature type="compositionally biased region" description="Polar residues" evidence="3">
    <location>
        <begin position="1830"/>
        <end position="1843"/>
    </location>
</feature>
<dbReference type="CDD" id="cd09272">
    <property type="entry name" value="RNase_HI_RT_Ty1"/>
    <property type="match status" value="1"/>
</dbReference>
<dbReference type="SUPFAM" id="SSF56672">
    <property type="entry name" value="DNA/RNA polymerases"/>
    <property type="match status" value="2"/>
</dbReference>
<feature type="compositionally biased region" description="Polar residues" evidence="3">
    <location>
        <begin position="2877"/>
        <end position="2890"/>
    </location>
</feature>
<dbReference type="InterPro" id="IPR025724">
    <property type="entry name" value="GAG-pre-integrase_dom"/>
</dbReference>
<sequence length="3261" mass="370243">MITQNPKVDRRAWNGQMTQKLGLGFEFTKKTCFVCGSYSYLIKDCDFHEKRMAKSILKDMGKVIGHMEVRPVWNKIQRINHQNKFVPSAVLTRFGRVLVSAAKQSSFRAAASTGAVKQVNTATHINRVNVSKRRTNTFHKSHSPIRRPFHKSTAPNTSISNEIVNNVRVKGVNTAGQTAVSAVKGNGVTAVKASVGCIWRPKMTDLNNVSNENSRSWVSKRVNYIDPHGKLKHMTGNKDFLTDYQDIDGGFVTFGGGTIGGKITGKGKIRTNKLDFEDVFFVKELSFNLFSVSQMCDKKNNVLFTETECLVLSPDFKLLDENQVQLRVPRQSNMYTFDLRNVVPSGELTCLFTNATIDESKLWHRRMGHVNFKTMNKLVKGNLVRGLPSKIFVNDHTCVACQKGKQHKASCKTKLVSSISQPLQMLHMDLFGPTSVRSINHKTYCLVVTDDFSRCDNGTKFKNREMNEFCRLKGIKREFKVATTLQQNGVADRENRTLIEAARTMLADSLLPTVFWAEAINTACYVMNRVLVIKPYNKTPYELIIGRPPSISFMRPFRCFVTILNTLDPLGKFDGKAEEGFLVGYSVNSKAFKVFNSHTIKVEENLHVNFLENKPNVAGQGPNWIFDIDSLTNFMNYQPVTVGNQTNKHACPQETNDEIDEDDTADDAAGEKPVQKPTTENEQALKNNLSGKTTRASSTNSFNTVSTPVNTAGGSRIFGDARSSFVRLSKFTNLPYDPLMPDLEDTPKVPNNGIFHNAYDDDDLDTCNSPYADQVVGAEADFNNMEPSTVEPTKIAQALDDESWVEAMQEELLQFKIQNVWILVDLPYGKKAIGTKYVYRNKKNERGIVVRNKARLVVQGYKQEEGIDYDDVFALVARIEAIRLFLAYASFMNFLVYQMDDKSAFIYGTIEDEVYISQPPGFVDPEFPKKNYKVEKALYGLHQAPRAWYETLSTYLLDNGFHKGQIDKTLFIKRVKGDILLVQVYVDDIIFGSTRKSLCIDFEQIMHKRFQISSIGELTFLLGLQVKQKNDGIFISRDKYVGEILKKFGFSSIRTASTPMETNKALAKDEEGEDVDVHLYRSMIGSLMYLTSSRPDIMFSVCACSRFQVQPKVSHMFVVKRIFRYIKGQPKLGLWYPKDSPFILEASSNSDYAGASLDKKSTTGGCQFLGSRLISWQCKKQIVVANSTTKAEYIAASQCCGQVLWIQNQLLDYGYNLMQTKIHVYNESAICIVKNPVYHSKIKNIEIRHHFIRDSYEKRLIEMVKIHTNNNVADLLTKAFDNDGNADFHQILDFLTSSSINFALTVGDEAINEDMLDSVERAITTDASLNAAQDSDNITKTQFTTRSERVLEQPIKLPLSEGHTSRSGEGRMEHQFELTANVPITPHDSPLPGGYTPGSDEEKDAQAVEILRLKKRVKRLERQRKSSTSQPRRRKYRQVDSSNDDLDEEGASKQGRKNDKTNPMLHESDFDGFDDETVDAATTGVSTVSSLVTTVGVAISTYEPRTPPITTTIFNDEDVTIAMAQTLIKMKKEKAKEKGVAFKDVEDSSRPVRSITTLQPLLSTDPKEKGKGLYEREQKFIHDFVPMDSEKEEKKSLEPESKEKKSKRLKRTAGSYATQKSPKKPKVMKFVENVTEEEEVEYEKEKEEFRLSLKIISGDDSEVNYEPLSRRFPIVNWEYKLLGIMDAKDMYVYKLTRADGSLSYHRDMQAFLRRLDRQDLNDQYMMLFDLDEKDELWMNQLDWKLLKWKLYESCGVHTLFMDGTPMDINMLVEKKYPLIKELLEKMLNLQLEAEEESTMAFELIKFIKLMLEEESIEKVENKKQAKYPRKNSQSPRGNKRNWNNLMTQKLGKNGGKPVWNNASRVNHQNSQRLTHPHPKGNFVPKIVLMKSGHKTLNTARQNSSKAVVSVNTARPVNTAYLRLTVNSARTVSNVFNKAHSHVRRPFNKFTTNKNSNLNEKVNTVRRNVTTTGPKAVVSDNKGHEANVVKASACWVWRPKQKVLDHGNPQLELQEKGVIDSGCSRHMTGNKYYLSDYEEIDGGFVAFRGDPKGGKITGNGKISTYKLDFEDVYFVKELKFNLFSVSQMCDKKNSVLFTDTECVVLSLDFKLLDKNHVLLRVPRKDNMYSVDLKNIVPSGGLTCLFAKATLDESNLWHRRLGHINFKTINKLVKGNLVRGLPSKLFEINQTCVACQKGKKHRASCRKPALSFMSPFGCPITILNTIDHLGKFDGKADEGFFVGYSTNSKAFRVFNSRTKIVEENMHVKFSEETPNIAGNGPNWLFDIDDLTKSMNYEPVVAGNQSNGIAGTKACENAGKARVETVPRKDYILVPFLTQDLPFSSSLNDSPDVGFKPLGEEEKKDAKHLENEDSEVPNTEEPRVNQEQDESVNSTNNINTVSSTVNTASIKDNAVDENIVYGCADDPNMPNLEEIVYSEADEGVGVEADMNNLDTFMHVSPILTIRIYKDHPFEQIIRDLHSAPQTRRMAKSVTEHGMFSSVQQRINHKDFQNCLFACFLSQAEPKKVWTLVDLPYGKRAIGTKWVYMNKKDEKGIIIRNKARLVAQGYTQEEGIDYDEVFALVARIEAIRLFLACASFKDFVVYQMDVKSAFLYGKIEEEVYVCQPSGFEDPEFPDRVYKVEKALYGLHQAPRAWYETLSTYLLDNRFQRGKIDKTLFIKRVKGDILLVQVYVDDIIFGSTKKILCTEFEKLMHKKFQMSSMGELTFFLGLQVTQKDDGIFIIQDKYVGEILKKFGFSTVKTASTPMETSKSLMKDKNTEDVDFHLYRSMIGSLMYLTSSRPNIMFGVCACARFQVTPKVSHLHAMKRIFRYLKGQPKLGLWYFKDSPFDLEAYTDSDYAGASLDKKSTTGGEGLGQPTKPQHTPTTASPSNIEPIPIIASSSQPQKTQKLRKIKRPTEISQSSRPTTLVEYETVHEERGDSMERAATTAASLDAEQDNGNIIRSAQTRFERLSKQSNDPPLLGVNTPRSGEDRLKIMELMEICTKLSDRVLALKNVKTAQDLEITSLKKREDAFKQETQGRYDQDIDVTTISALNSTASVSISTAEPSTPPTTTTVIEDEDLIIAQTLMKIRKPSESGTRKAVPPSQHDLKDKGKSKMIEPEKPLKKKDHIKFDEEVAKRHAEELEAELEEEERRWWKAVERKLKAVERKQLVRKEQIVRRDDEAVNVESLSTKYPIVNWKTHILAEDKMYYRIIRADGSEKYYKIFSAMLDDFDRQDVLDLYRLVKERFEIASPEGYDRLL</sequence>
<feature type="region of interest" description="Disordered" evidence="3">
    <location>
        <begin position="2360"/>
        <end position="2396"/>
    </location>
</feature>
<dbReference type="InterPro" id="IPR012337">
    <property type="entry name" value="RNaseH-like_sf"/>
</dbReference>
<dbReference type="Pfam" id="PF22936">
    <property type="entry name" value="Pol_BBD"/>
    <property type="match status" value="2"/>
</dbReference>
<reference evidence="5" key="2">
    <citation type="submission" date="2022-01" db="EMBL/GenBank/DDBJ databases">
        <authorList>
            <person name="Yamashiro T."/>
            <person name="Shiraishi A."/>
            <person name="Satake H."/>
            <person name="Nakayama K."/>
        </authorList>
    </citation>
    <scope>NUCLEOTIDE SEQUENCE</scope>
</reference>
<feature type="compositionally biased region" description="Basic and acidic residues" evidence="3">
    <location>
        <begin position="1363"/>
        <end position="1376"/>
    </location>
</feature>
<protein>
    <submittedName>
        <fullName evidence="5">Ribonuclease H-like domain-containing protein</fullName>
    </submittedName>
</protein>
<organism evidence="5 6">
    <name type="scientific">Tanacetum coccineum</name>
    <dbReference type="NCBI Taxonomy" id="301880"/>
    <lineage>
        <taxon>Eukaryota</taxon>
        <taxon>Viridiplantae</taxon>
        <taxon>Streptophyta</taxon>
        <taxon>Embryophyta</taxon>
        <taxon>Tracheophyta</taxon>
        <taxon>Spermatophyta</taxon>
        <taxon>Magnoliopsida</taxon>
        <taxon>eudicotyledons</taxon>
        <taxon>Gunneridae</taxon>
        <taxon>Pentapetalae</taxon>
        <taxon>asterids</taxon>
        <taxon>campanulids</taxon>
        <taxon>Asterales</taxon>
        <taxon>Asteraceae</taxon>
        <taxon>Asteroideae</taxon>
        <taxon>Anthemideae</taxon>
        <taxon>Anthemidinae</taxon>
        <taxon>Tanacetum</taxon>
    </lineage>
</organism>
<evidence type="ECO:0000256" key="1">
    <source>
        <dbReference type="ARBA" id="ARBA00022750"/>
    </source>
</evidence>
<dbReference type="Proteomes" id="UP001151760">
    <property type="component" value="Unassembled WGS sequence"/>
</dbReference>
<dbReference type="InterPro" id="IPR057670">
    <property type="entry name" value="SH3_retrovirus"/>
</dbReference>
<accession>A0ABQ5H0P5</accession>
<comment type="caution">
    <text evidence="5">The sequence shown here is derived from an EMBL/GenBank/DDBJ whole genome shotgun (WGS) entry which is preliminary data.</text>
</comment>
<evidence type="ECO:0000259" key="4">
    <source>
        <dbReference type="PROSITE" id="PS50994"/>
    </source>
</evidence>
<feature type="region of interest" description="Disordered" evidence="3">
    <location>
        <begin position="1588"/>
        <end position="1622"/>
    </location>
</feature>
<evidence type="ECO:0000313" key="6">
    <source>
        <dbReference type="Proteomes" id="UP001151760"/>
    </source>
</evidence>
<feature type="region of interest" description="Disordered" evidence="3">
    <location>
        <begin position="1820"/>
        <end position="1843"/>
    </location>
</feature>
<keyword evidence="1" id="KW-0645">Protease</keyword>
<dbReference type="InterPro" id="IPR054722">
    <property type="entry name" value="PolX-like_BBD"/>
</dbReference>
<dbReference type="Pfam" id="PF25597">
    <property type="entry name" value="SH3_retrovirus"/>
    <property type="match status" value="2"/>
</dbReference>
<keyword evidence="6" id="KW-1185">Reference proteome</keyword>
<feature type="compositionally biased region" description="Polar residues" evidence="3">
    <location>
        <begin position="676"/>
        <end position="707"/>
    </location>
</feature>
<dbReference type="InterPro" id="IPR001584">
    <property type="entry name" value="Integrase_cat-core"/>
</dbReference>
<dbReference type="PROSITE" id="PS50994">
    <property type="entry name" value="INTEGRASE"/>
    <property type="match status" value="1"/>
</dbReference>
<dbReference type="PANTHER" id="PTHR11439:SF495">
    <property type="entry name" value="REVERSE TRANSCRIPTASE, RNA-DEPENDENT DNA POLYMERASE-RELATED"/>
    <property type="match status" value="1"/>
</dbReference>
<dbReference type="EMBL" id="BQNB010019063">
    <property type="protein sequence ID" value="GJT81220.1"/>
    <property type="molecule type" value="Genomic_DNA"/>
</dbReference>
<name>A0ABQ5H0P5_9ASTR</name>
<dbReference type="SUPFAM" id="SSF53098">
    <property type="entry name" value="Ribonuclease H-like"/>
    <property type="match status" value="1"/>
</dbReference>
<evidence type="ECO:0000256" key="3">
    <source>
        <dbReference type="SAM" id="MobiDB-lite"/>
    </source>
</evidence>
<proteinExistence type="predicted"/>
<keyword evidence="2" id="KW-0175">Coiled coil</keyword>